<gene>
    <name evidence="4" type="ORF">NTEN_LOCUS11724</name>
</gene>
<feature type="disulfide bond" evidence="1">
    <location>
        <begin position="217"/>
        <end position="227"/>
    </location>
</feature>
<comment type="caution">
    <text evidence="1">Lacks conserved residue(s) required for the propagation of feature annotation.</text>
</comment>
<evidence type="ECO:0000256" key="2">
    <source>
        <dbReference type="SAM" id="MobiDB-lite"/>
    </source>
</evidence>
<accession>A0A6H5GQB5</accession>
<dbReference type="PROSITE" id="PS50026">
    <property type="entry name" value="EGF_3"/>
    <property type="match status" value="1"/>
</dbReference>
<dbReference type="Proteomes" id="UP000479000">
    <property type="component" value="Unassembled WGS sequence"/>
</dbReference>
<dbReference type="InterPro" id="IPR014853">
    <property type="entry name" value="VWF/SSPO/ZAN-like_Cys-rich_dom"/>
</dbReference>
<dbReference type="OrthoDB" id="6262482at2759"/>
<keyword evidence="1" id="KW-0245">EGF-like domain</keyword>
<dbReference type="AlphaFoldDB" id="A0A6H5GQB5"/>
<reference evidence="4 5" key="1">
    <citation type="submission" date="2020-02" db="EMBL/GenBank/DDBJ databases">
        <authorList>
            <person name="Ferguson B K."/>
        </authorList>
    </citation>
    <scope>NUCLEOTIDE SEQUENCE [LARGE SCALE GENOMIC DNA]</scope>
</reference>
<feature type="disulfide bond" evidence="1">
    <location>
        <begin position="235"/>
        <end position="244"/>
    </location>
</feature>
<feature type="region of interest" description="Disordered" evidence="2">
    <location>
        <begin position="172"/>
        <end position="197"/>
    </location>
</feature>
<dbReference type="InterPro" id="IPR000742">
    <property type="entry name" value="EGF"/>
</dbReference>
<keyword evidence="1" id="KW-1015">Disulfide bond</keyword>
<sequence>MIPLCRPRSVLGRRIRRFLRLPQAKANCEPRVVRPRQSSPKCRRKRSSSFSCCTDATSVSPSSTRGKCRWGKCLWTTRWVKCPWDRSRWATGRCSRWAKCRLNWTASAGGSKTRTNFGARNPSSWNRSEVKSRWVKSRWVRSRWVKKLNLRMSINANEDFKIAGISSFSAPKSGYGSKYPGRRGYSKTSWQSKSAYGSGPKPLKYTGYGHHLTKAVCLPGCENGGACVSPNLCSCPSNFYGPYCQYERKPCRSPPALPNNSRRTSASACDVRSLSFNGNYKCNSNSNKESLECVLRCPDGMKMAGKSAAASTESSVHVCSYANGTFYPPVAPRCVFASEKLKIFDGQKFYSAPQKFAFEKVEMGPKSMIFSTDSKLKIQWDLQLINPEEFLETCKWDYCACEIGGLLDHDCGCKSIEMYVKECRDHGVEVSDWRSPSFCRK</sequence>
<dbReference type="Pfam" id="PF08742">
    <property type="entry name" value="C8"/>
    <property type="match status" value="1"/>
</dbReference>
<evidence type="ECO:0000256" key="1">
    <source>
        <dbReference type="PROSITE-ProRule" id="PRU00076"/>
    </source>
</evidence>
<feature type="domain" description="EGF-like" evidence="3">
    <location>
        <begin position="213"/>
        <end position="245"/>
    </location>
</feature>
<dbReference type="EMBL" id="CADCXU010017484">
    <property type="protein sequence ID" value="CAB0006247.1"/>
    <property type="molecule type" value="Genomic_DNA"/>
</dbReference>
<dbReference type="Gene3D" id="2.10.25.10">
    <property type="entry name" value="Laminin"/>
    <property type="match status" value="1"/>
</dbReference>
<evidence type="ECO:0000313" key="5">
    <source>
        <dbReference type="Proteomes" id="UP000479000"/>
    </source>
</evidence>
<protein>
    <recommendedName>
        <fullName evidence="3">EGF-like domain-containing protein</fullName>
    </recommendedName>
</protein>
<evidence type="ECO:0000259" key="3">
    <source>
        <dbReference type="PROSITE" id="PS50026"/>
    </source>
</evidence>
<evidence type="ECO:0000313" key="4">
    <source>
        <dbReference type="EMBL" id="CAB0006247.1"/>
    </source>
</evidence>
<organism evidence="4 5">
    <name type="scientific">Nesidiocoris tenuis</name>
    <dbReference type="NCBI Taxonomy" id="355587"/>
    <lineage>
        <taxon>Eukaryota</taxon>
        <taxon>Metazoa</taxon>
        <taxon>Ecdysozoa</taxon>
        <taxon>Arthropoda</taxon>
        <taxon>Hexapoda</taxon>
        <taxon>Insecta</taxon>
        <taxon>Pterygota</taxon>
        <taxon>Neoptera</taxon>
        <taxon>Paraneoptera</taxon>
        <taxon>Hemiptera</taxon>
        <taxon>Heteroptera</taxon>
        <taxon>Panheteroptera</taxon>
        <taxon>Cimicomorpha</taxon>
        <taxon>Miridae</taxon>
        <taxon>Dicyphina</taxon>
        <taxon>Nesidiocoris</taxon>
    </lineage>
</organism>
<dbReference type="PROSITE" id="PS00022">
    <property type="entry name" value="EGF_1"/>
    <property type="match status" value="1"/>
</dbReference>
<proteinExistence type="predicted"/>
<feature type="compositionally biased region" description="Polar residues" evidence="2">
    <location>
        <begin position="186"/>
        <end position="195"/>
    </location>
</feature>
<name>A0A6H5GQB5_9HEMI</name>
<keyword evidence="5" id="KW-1185">Reference proteome</keyword>